<dbReference type="AlphaFoldDB" id="A0A921ZRD1"/>
<comment type="caution">
    <text evidence="2">The sequence shown here is derived from an EMBL/GenBank/DDBJ whole genome shotgun (WGS) entry which is preliminary data.</text>
</comment>
<gene>
    <name evidence="2" type="ORF">O3G_MSEX012987</name>
</gene>
<feature type="transmembrane region" description="Helical" evidence="1">
    <location>
        <begin position="20"/>
        <end position="42"/>
    </location>
</feature>
<organism evidence="2 3">
    <name type="scientific">Manduca sexta</name>
    <name type="common">Tobacco hawkmoth</name>
    <name type="synonym">Tobacco hornworm</name>
    <dbReference type="NCBI Taxonomy" id="7130"/>
    <lineage>
        <taxon>Eukaryota</taxon>
        <taxon>Metazoa</taxon>
        <taxon>Ecdysozoa</taxon>
        <taxon>Arthropoda</taxon>
        <taxon>Hexapoda</taxon>
        <taxon>Insecta</taxon>
        <taxon>Pterygota</taxon>
        <taxon>Neoptera</taxon>
        <taxon>Endopterygota</taxon>
        <taxon>Lepidoptera</taxon>
        <taxon>Glossata</taxon>
        <taxon>Ditrysia</taxon>
        <taxon>Bombycoidea</taxon>
        <taxon>Sphingidae</taxon>
        <taxon>Sphinginae</taxon>
        <taxon>Sphingini</taxon>
        <taxon>Manduca</taxon>
    </lineage>
</organism>
<accession>A0A921ZRD1</accession>
<keyword evidence="1" id="KW-1133">Transmembrane helix</keyword>
<keyword evidence="1" id="KW-0812">Transmembrane</keyword>
<evidence type="ECO:0000313" key="3">
    <source>
        <dbReference type="Proteomes" id="UP000791440"/>
    </source>
</evidence>
<evidence type="ECO:0000313" key="2">
    <source>
        <dbReference type="EMBL" id="KAG6461993.1"/>
    </source>
</evidence>
<proteinExistence type="predicted"/>
<keyword evidence="1" id="KW-0472">Membrane</keyword>
<dbReference type="Proteomes" id="UP000791440">
    <property type="component" value="Unassembled WGS sequence"/>
</dbReference>
<name>A0A921ZRD1_MANSE</name>
<evidence type="ECO:0000256" key="1">
    <source>
        <dbReference type="SAM" id="Phobius"/>
    </source>
</evidence>
<dbReference type="EMBL" id="JH668798">
    <property type="protein sequence ID" value="KAG6461993.1"/>
    <property type="molecule type" value="Genomic_DNA"/>
</dbReference>
<protein>
    <recommendedName>
        <fullName evidence="4">Peptidase S1 domain-containing protein</fullName>
    </recommendedName>
</protein>
<keyword evidence="3" id="KW-1185">Reference proteome</keyword>
<reference evidence="2" key="1">
    <citation type="journal article" date="2016" name="Insect Biochem. Mol. Biol.">
        <title>Multifaceted biological insights from a draft genome sequence of the tobacco hornworm moth, Manduca sexta.</title>
        <authorList>
            <person name="Kanost M.R."/>
            <person name="Arrese E.L."/>
            <person name="Cao X."/>
            <person name="Chen Y.R."/>
            <person name="Chellapilla S."/>
            <person name="Goldsmith M.R."/>
            <person name="Grosse-Wilde E."/>
            <person name="Heckel D.G."/>
            <person name="Herndon N."/>
            <person name="Jiang H."/>
            <person name="Papanicolaou A."/>
            <person name="Qu J."/>
            <person name="Soulages J.L."/>
            <person name="Vogel H."/>
            <person name="Walters J."/>
            <person name="Waterhouse R.M."/>
            <person name="Ahn S.J."/>
            <person name="Almeida F.C."/>
            <person name="An C."/>
            <person name="Aqrawi P."/>
            <person name="Bretschneider A."/>
            <person name="Bryant W.B."/>
            <person name="Bucks S."/>
            <person name="Chao H."/>
            <person name="Chevignon G."/>
            <person name="Christen J.M."/>
            <person name="Clarke D.F."/>
            <person name="Dittmer N.T."/>
            <person name="Ferguson L.C.F."/>
            <person name="Garavelou S."/>
            <person name="Gordon K.H.J."/>
            <person name="Gunaratna R.T."/>
            <person name="Han Y."/>
            <person name="Hauser F."/>
            <person name="He Y."/>
            <person name="Heidel-Fischer H."/>
            <person name="Hirsh A."/>
            <person name="Hu Y."/>
            <person name="Jiang H."/>
            <person name="Kalra D."/>
            <person name="Klinner C."/>
            <person name="Konig C."/>
            <person name="Kovar C."/>
            <person name="Kroll A.R."/>
            <person name="Kuwar S.S."/>
            <person name="Lee S.L."/>
            <person name="Lehman R."/>
            <person name="Li K."/>
            <person name="Li Z."/>
            <person name="Liang H."/>
            <person name="Lovelace S."/>
            <person name="Lu Z."/>
            <person name="Mansfield J.H."/>
            <person name="McCulloch K.J."/>
            <person name="Mathew T."/>
            <person name="Morton B."/>
            <person name="Muzny D.M."/>
            <person name="Neunemann D."/>
            <person name="Ongeri F."/>
            <person name="Pauchet Y."/>
            <person name="Pu L.L."/>
            <person name="Pyrousis I."/>
            <person name="Rao X.J."/>
            <person name="Redding A."/>
            <person name="Roesel C."/>
            <person name="Sanchez-Gracia A."/>
            <person name="Schaack S."/>
            <person name="Shukla A."/>
            <person name="Tetreau G."/>
            <person name="Wang Y."/>
            <person name="Xiong G.H."/>
            <person name="Traut W."/>
            <person name="Walsh T.K."/>
            <person name="Worley K.C."/>
            <person name="Wu D."/>
            <person name="Wu W."/>
            <person name="Wu Y.Q."/>
            <person name="Zhang X."/>
            <person name="Zou Z."/>
            <person name="Zucker H."/>
            <person name="Briscoe A.D."/>
            <person name="Burmester T."/>
            <person name="Clem R.J."/>
            <person name="Feyereisen R."/>
            <person name="Grimmelikhuijzen C.J.P."/>
            <person name="Hamodrakas S.J."/>
            <person name="Hansson B.S."/>
            <person name="Huguet E."/>
            <person name="Jermiin L.S."/>
            <person name="Lan Q."/>
            <person name="Lehman H.K."/>
            <person name="Lorenzen M."/>
            <person name="Merzendorfer H."/>
            <person name="Michalopoulos I."/>
            <person name="Morton D.B."/>
            <person name="Muthukrishnan S."/>
            <person name="Oakeshott J.G."/>
            <person name="Palmer W."/>
            <person name="Park Y."/>
            <person name="Passarelli A.L."/>
            <person name="Rozas J."/>
            <person name="Schwartz L.M."/>
            <person name="Smith W."/>
            <person name="Southgate A."/>
            <person name="Vilcinskas A."/>
            <person name="Vogt R."/>
            <person name="Wang P."/>
            <person name="Werren J."/>
            <person name="Yu X.Q."/>
            <person name="Zhou J.J."/>
            <person name="Brown S.J."/>
            <person name="Scherer S.E."/>
            <person name="Richards S."/>
            <person name="Blissard G.W."/>
        </authorList>
    </citation>
    <scope>NUCLEOTIDE SEQUENCE</scope>
</reference>
<reference evidence="2" key="2">
    <citation type="submission" date="2020-12" db="EMBL/GenBank/DDBJ databases">
        <authorList>
            <person name="Kanost M."/>
        </authorList>
    </citation>
    <scope>NUCLEOTIDE SEQUENCE</scope>
</reference>
<sequence length="251" mass="29622">MMTPSKTQAKFTRGEKCIFVHLIITFIILLVMIIIYVIHLGLVKHQGNEIFRITRRSFANDKNSITSGKSISYYFVGAVYLHVTPKKLVCNALLLSRHWSLAPAHCVSIYSEPDMINLMTSWRIKYKFQESEIKETEIKRNIVHSQFSRDDFRNNIGLFEHVRQILSSEYIELKQSLKTNEFLLRLRWNNRNIVNWDNNVVLRDKFLEKNINTISPVSRQKCNEYISPVIKELRNYEFCVFLTSRKEIVIS</sequence>
<evidence type="ECO:0008006" key="4">
    <source>
        <dbReference type="Google" id="ProtNLM"/>
    </source>
</evidence>